<gene>
    <name evidence="4" type="ORF">BN996_01274</name>
</gene>
<proteinExistence type="predicted"/>
<dbReference type="Proteomes" id="UP000198902">
    <property type="component" value="Unassembled WGS sequence"/>
</dbReference>
<organism evidence="4 5">
    <name type="scientific">Haloferax massiliensis</name>
    <dbReference type="NCBI Taxonomy" id="1476858"/>
    <lineage>
        <taxon>Archaea</taxon>
        <taxon>Methanobacteriati</taxon>
        <taxon>Methanobacteriota</taxon>
        <taxon>Stenosarchaea group</taxon>
        <taxon>Halobacteria</taxon>
        <taxon>Halobacteriales</taxon>
        <taxon>Haloferacaceae</taxon>
        <taxon>Haloferax</taxon>
    </lineage>
</organism>
<evidence type="ECO:0000259" key="3">
    <source>
        <dbReference type="Pfam" id="PF01243"/>
    </source>
</evidence>
<dbReference type="GO" id="GO:0070967">
    <property type="term" value="F:coenzyme F420 binding"/>
    <property type="evidence" value="ECO:0007669"/>
    <property type="project" value="TreeGrafter"/>
</dbReference>
<dbReference type="InterPro" id="IPR012349">
    <property type="entry name" value="Split_barrel_FMN-bd"/>
</dbReference>
<dbReference type="GO" id="GO:0005829">
    <property type="term" value="C:cytosol"/>
    <property type="evidence" value="ECO:0007669"/>
    <property type="project" value="TreeGrafter"/>
</dbReference>
<name>A0A0D6JPJ2_9EURY</name>
<feature type="domain" description="Pyridoxamine 5'-phosphate oxidase N-terminal" evidence="3">
    <location>
        <begin position="36"/>
        <end position="150"/>
    </location>
</feature>
<feature type="region of interest" description="Disordered" evidence="2">
    <location>
        <begin position="1"/>
        <end position="24"/>
    </location>
</feature>
<evidence type="ECO:0000313" key="4">
    <source>
        <dbReference type="EMBL" id="CQR49799.1"/>
    </source>
</evidence>
<keyword evidence="5" id="KW-1185">Reference proteome</keyword>
<protein>
    <submittedName>
        <fullName evidence="4">Pyridoxamine 5'-phosphate oxidase</fullName>
    </submittedName>
</protein>
<keyword evidence="1" id="KW-0560">Oxidoreductase</keyword>
<dbReference type="PANTHER" id="PTHR35176">
    <property type="entry name" value="HEME OXYGENASE HI_0854-RELATED"/>
    <property type="match status" value="1"/>
</dbReference>
<evidence type="ECO:0000256" key="1">
    <source>
        <dbReference type="ARBA" id="ARBA00023002"/>
    </source>
</evidence>
<dbReference type="Gene3D" id="2.30.110.10">
    <property type="entry name" value="Electron Transport, Fmn-binding Protein, Chain A"/>
    <property type="match status" value="1"/>
</dbReference>
<dbReference type="InterPro" id="IPR052019">
    <property type="entry name" value="F420H2_bilvrd_red/Heme_oxyg"/>
</dbReference>
<dbReference type="InterPro" id="IPR011576">
    <property type="entry name" value="Pyridox_Oxase_N"/>
</dbReference>
<dbReference type="Pfam" id="PF01243">
    <property type="entry name" value="PNPOx_N"/>
    <property type="match status" value="1"/>
</dbReference>
<dbReference type="PANTHER" id="PTHR35176:SF4">
    <property type="entry name" value="PYRIDOXAMINE 5'-PHOSPHATE OXIDASE-RELATED FMN-BINDING"/>
    <property type="match status" value="1"/>
</dbReference>
<dbReference type="RefSeq" id="WP_089777647.1">
    <property type="nucleotide sequence ID" value="NZ_CABLRR010000002.1"/>
</dbReference>
<accession>A0A0D6JPJ2</accession>
<dbReference type="AlphaFoldDB" id="A0A0D6JPJ2"/>
<reference evidence="5" key="1">
    <citation type="submission" date="2015-03" db="EMBL/GenBank/DDBJ databases">
        <authorList>
            <person name="Urmite Genomes"/>
        </authorList>
    </citation>
    <scope>NUCLEOTIDE SEQUENCE [LARGE SCALE GENOMIC DNA]</scope>
    <source>
        <strain evidence="5">Arc-Hr</strain>
    </source>
</reference>
<evidence type="ECO:0000256" key="2">
    <source>
        <dbReference type="SAM" id="MobiDB-lite"/>
    </source>
</evidence>
<dbReference type="SUPFAM" id="SSF50475">
    <property type="entry name" value="FMN-binding split barrel"/>
    <property type="match status" value="1"/>
</dbReference>
<evidence type="ECO:0000313" key="5">
    <source>
        <dbReference type="Proteomes" id="UP000198902"/>
    </source>
</evidence>
<dbReference type="OrthoDB" id="10511at2157"/>
<sequence>MPDDAPPATTRDRPETEASYGIPDSKGGLLEWRVVEAAFADGEVFWVATTRPDGRPHARPVWGVWVDGAFHCGGGERTRWVRNLARDPRLAVHTESGTDVVILEGVAERLDAETADEATLARVDDAYEAKYGIRHGTPVFRIRPERVLAWSGFPADATRWRFDSA</sequence>
<dbReference type="EMBL" id="CSTE01000002">
    <property type="protein sequence ID" value="CQR49799.1"/>
    <property type="molecule type" value="Genomic_DNA"/>
</dbReference>
<dbReference type="GO" id="GO:0016627">
    <property type="term" value="F:oxidoreductase activity, acting on the CH-CH group of donors"/>
    <property type="evidence" value="ECO:0007669"/>
    <property type="project" value="TreeGrafter"/>
</dbReference>